<protein>
    <recommendedName>
        <fullName evidence="4">Integrase</fullName>
    </recommendedName>
</protein>
<dbReference type="KEGG" id="mliy:RYJ27_08320"/>
<evidence type="ECO:0000313" key="3">
    <source>
        <dbReference type="Proteomes" id="UP001329313"/>
    </source>
</evidence>
<reference evidence="2 3" key="1">
    <citation type="submission" date="2023-10" db="EMBL/GenBank/DDBJ databases">
        <title>Y20.</title>
        <authorList>
            <person name="Zhang G."/>
            <person name="Ding Y."/>
        </authorList>
    </citation>
    <scope>NUCLEOTIDE SEQUENCE [LARGE SCALE GENOMIC DNA]</scope>
    <source>
        <strain evidence="2 3">Y20</strain>
    </source>
</reference>
<proteinExistence type="predicted"/>
<dbReference type="RefSeq" id="WP_330169862.1">
    <property type="nucleotide sequence ID" value="NZ_CP137080.1"/>
</dbReference>
<accession>A0AAU0ME03</accession>
<feature type="region of interest" description="Disordered" evidence="1">
    <location>
        <begin position="29"/>
        <end position="48"/>
    </location>
</feature>
<evidence type="ECO:0000256" key="1">
    <source>
        <dbReference type="SAM" id="MobiDB-lite"/>
    </source>
</evidence>
<evidence type="ECO:0000313" key="2">
    <source>
        <dbReference type="EMBL" id="WOQ68720.1"/>
    </source>
</evidence>
<dbReference type="Proteomes" id="UP001329313">
    <property type="component" value="Chromosome"/>
</dbReference>
<dbReference type="AlphaFoldDB" id="A0AAU0ME03"/>
<dbReference type="EMBL" id="CP137080">
    <property type="protein sequence ID" value="WOQ68720.1"/>
    <property type="molecule type" value="Genomic_DNA"/>
</dbReference>
<keyword evidence="3" id="KW-1185">Reference proteome</keyword>
<organism evidence="2 3">
    <name type="scientific">Microbacterium limosum</name>
    <dbReference type="NCBI Taxonomy" id="3079935"/>
    <lineage>
        <taxon>Bacteria</taxon>
        <taxon>Bacillati</taxon>
        <taxon>Actinomycetota</taxon>
        <taxon>Actinomycetes</taxon>
        <taxon>Micrococcales</taxon>
        <taxon>Microbacteriaceae</taxon>
        <taxon>Microbacterium</taxon>
    </lineage>
</organism>
<sequence length="48" mass="5064">MLGHVSATMTLDVYADMFADDIGSIAAARDLEAPKSANPNTEKEKIPG</sequence>
<evidence type="ECO:0008006" key="4">
    <source>
        <dbReference type="Google" id="ProtNLM"/>
    </source>
</evidence>
<name>A0AAU0ME03_9MICO</name>
<gene>
    <name evidence="2" type="ORF">RYJ27_08320</name>
</gene>